<evidence type="ECO:0000256" key="1">
    <source>
        <dbReference type="SAM" id="MobiDB-lite"/>
    </source>
</evidence>
<dbReference type="InterPro" id="IPR036465">
    <property type="entry name" value="vWFA_dom_sf"/>
</dbReference>
<name>A0A7S3H0A5_9STRA</name>
<reference evidence="2" key="1">
    <citation type="submission" date="2021-01" db="EMBL/GenBank/DDBJ databases">
        <authorList>
            <person name="Corre E."/>
            <person name="Pelletier E."/>
            <person name="Niang G."/>
            <person name="Scheremetjew M."/>
            <person name="Finn R."/>
            <person name="Kale V."/>
            <person name="Holt S."/>
            <person name="Cochrane G."/>
            <person name="Meng A."/>
            <person name="Brown T."/>
            <person name="Cohen L."/>
        </authorList>
    </citation>
    <scope>NUCLEOTIDE SEQUENCE</scope>
    <source>
        <strain evidence="2">CCAP 955/1</strain>
    </source>
</reference>
<dbReference type="EMBL" id="HBIC01020444">
    <property type="protein sequence ID" value="CAE0281354.1"/>
    <property type="molecule type" value="Transcribed_RNA"/>
</dbReference>
<evidence type="ECO:0000313" key="2">
    <source>
        <dbReference type="EMBL" id="CAE0281354.1"/>
    </source>
</evidence>
<sequence length="433" mass="48380">MSRRASRSGSFSGKSPHRMSISGAQPGYPSAQPNQFTIAEAEMDMPFATAVAHVDETNEKHRIFEAKAQNSSDNLAGQSQGIQDWPLGLRNKLIQTFKKPPNERRGGEYLARYEWPDGLKSTIYKSCKKIPLRFFIIDDSGSMILNDGKKVMKHGNQTKMVKCTRWEELTGTMKFLGELSEELGAPSEFRLLNGSDPIIVGLGDDNGKSLAFLKEVMSDSPAGPTPLCNHINAVVRSIQSIADVLRANNQKVTVMIATDGESSDGNVADALRPLTNMPVLVILRLCTSEKEVVEYWNNIDQQLELDIDVLDDQLGDARQVREQNAWLTYGEPLHRLREFGASMKEMDIIDESTVSSEQMRVLCSYLYTGGDMEELPHPGVDWRAFSNKIKELNRTVPMVFCPLNNAMRPWVDVKQLNTMYAGEYTQSSACSIM</sequence>
<accession>A0A7S3H0A5</accession>
<dbReference type="SUPFAM" id="SSF53300">
    <property type="entry name" value="vWA-like"/>
    <property type="match status" value="1"/>
</dbReference>
<gene>
    <name evidence="2" type="ORF">SELO1098_LOCUS10188</name>
</gene>
<evidence type="ECO:0008006" key="3">
    <source>
        <dbReference type="Google" id="ProtNLM"/>
    </source>
</evidence>
<proteinExistence type="predicted"/>
<dbReference type="Gene3D" id="3.40.50.410">
    <property type="entry name" value="von Willebrand factor, type A domain"/>
    <property type="match status" value="1"/>
</dbReference>
<organism evidence="2">
    <name type="scientific">Spumella elongata</name>
    <dbReference type="NCBI Taxonomy" id="89044"/>
    <lineage>
        <taxon>Eukaryota</taxon>
        <taxon>Sar</taxon>
        <taxon>Stramenopiles</taxon>
        <taxon>Ochrophyta</taxon>
        <taxon>Chrysophyceae</taxon>
        <taxon>Chromulinales</taxon>
        <taxon>Chromulinaceae</taxon>
        <taxon>Spumella</taxon>
    </lineage>
</organism>
<dbReference type="AlphaFoldDB" id="A0A7S3H0A5"/>
<feature type="region of interest" description="Disordered" evidence="1">
    <location>
        <begin position="1"/>
        <end position="32"/>
    </location>
</feature>
<protein>
    <recommendedName>
        <fullName evidence="3">VWFA domain-containing protein</fullName>
    </recommendedName>
</protein>